<dbReference type="RefSeq" id="XP_001431929.1">
    <property type="nucleotide sequence ID" value="XM_001431892.1"/>
</dbReference>
<dbReference type="InParanoid" id="A0C164"/>
<dbReference type="GeneID" id="5017713"/>
<keyword evidence="2" id="KW-1185">Reference proteome</keyword>
<dbReference type="AlphaFoldDB" id="A0C164"/>
<evidence type="ECO:0000313" key="1">
    <source>
        <dbReference type="EMBL" id="CAK64531.1"/>
    </source>
</evidence>
<gene>
    <name evidence="1" type="ORF">GSPATT00034007001</name>
</gene>
<sequence>MGSTCCQQIANVFNNDIHPNEEGQEENIEPRTNEIQNNSIYQIEVTLSKLDTNLQQLIILREKIRQHTNNQQNPNDQICNFPTKIDNLSNKISDSINNIISYSKMIMEDENRNYYSEIQINQINNFANQIQNSAIIMVDSFARGISSSNYSNELVSYLQVEGPFSIKNSNKTNGQQNQSETFIQTNILSTGARF</sequence>
<dbReference type="KEGG" id="ptm:GSPATT00034007001"/>
<reference evidence="1 2" key="1">
    <citation type="journal article" date="2006" name="Nature">
        <title>Global trends of whole-genome duplications revealed by the ciliate Paramecium tetraurelia.</title>
        <authorList>
            <consortium name="Genoscope"/>
            <person name="Aury J.-M."/>
            <person name="Jaillon O."/>
            <person name="Duret L."/>
            <person name="Noel B."/>
            <person name="Jubin C."/>
            <person name="Porcel B.M."/>
            <person name="Segurens B."/>
            <person name="Daubin V."/>
            <person name="Anthouard V."/>
            <person name="Aiach N."/>
            <person name="Arnaiz O."/>
            <person name="Billaut A."/>
            <person name="Beisson J."/>
            <person name="Blanc I."/>
            <person name="Bouhouche K."/>
            <person name="Camara F."/>
            <person name="Duharcourt S."/>
            <person name="Guigo R."/>
            <person name="Gogendeau D."/>
            <person name="Katinka M."/>
            <person name="Keller A.-M."/>
            <person name="Kissmehl R."/>
            <person name="Klotz C."/>
            <person name="Koll F."/>
            <person name="Le Moue A."/>
            <person name="Lepere C."/>
            <person name="Malinsky S."/>
            <person name="Nowacki M."/>
            <person name="Nowak J.K."/>
            <person name="Plattner H."/>
            <person name="Poulain J."/>
            <person name="Ruiz F."/>
            <person name="Serrano V."/>
            <person name="Zagulski M."/>
            <person name="Dessen P."/>
            <person name="Betermier M."/>
            <person name="Weissenbach J."/>
            <person name="Scarpelli C."/>
            <person name="Schachter V."/>
            <person name="Sperling L."/>
            <person name="Meyer E."/>
            <person name="Cohen J."/>
            <person name="Wincker P."/>
        </authorList>
    </citation>
    <scope>NUCLEOTIDE SEQUENCE [LARGE SCALE GENOMIC DNA]</scope>
    <source>
        <strain evidence="1 2">Stock d4-2</strain>
    </source>
</reference>
<accession>A0C164</accession>
<dbReference type="Proteomes" id="UP000000600">
    <property type="component" value="Unassembled WGS sequence"/>
</dbReference>
<dbReference type="OMA" id="MIMEDEN"/>
<name>A0C164_PARTE</name>
<protein>
    <submittedName>
        <fullName evidence="1">Uncharacterized protein</fullName>
    </submittedName>
</protein>
<evidence type="ECO:0000313" key="2">
    <source>
        <dbReference type="Proteomes" id="UP000000600"/>
    </source>
</evidence>
<dbReference type="HOGENOM" id="CLU_1404948_0_0_1"/>
<organism evidence="1 2">
    <name type="scientific">Paramecium tetraurelia</name>
    <dbReference type="NCBI Taxonomy" id="5888"/>
    <lineage>
        <taxon>Eukaryota</taxon>
        <taxon>Sar</taxon>
        <taxon>Alveolata</taxon>
        <taxon>Ciliophora</taxon>
        <taxon>Intramacronucleata</taxon>
        <taxon>Oligohymenophorea</taxon>
        <taxon>Peniculida</taxon>
        <taxon>Parameciidae</taxon>
        <taxon>Paramecium</taxon>
    </lineage>
</organism>
<dbReference type="EMBL" id="CT868032">
    <property type="protein sequence ID" value="CAK64531.1"/>
    <property type="molecule type" value="Genomic_DNA"/>
</dbReference>
<proteinExistence type="predicted"/>